<keyword evidence="1" id="KW-0472">Membrane</keyword>
<keyword evidence="1" id="KW-0812">Transmembrane</keyword>
<dbReference type="InterPro" id="IPR001841">
    <property type="entry name" value="Znf_RING"/>
</dbReference>
<dbReference type="PROSITE" id="PS50089">
    <property type="entry name" value="ZF_RING_2"/>
    <property type="match status" value="1"/>
</dbReference>
<sequence length="87" mass="10392">MEECIICFEETKDFDFVMFKCNHKVCTKCFPLLIETTSRCPNCDIVLNIEPKVQIYEYNLYNCRNRCMLFVVIFVIFIIIYNNNING</sequence>
<dbReference type="SUPFAM" id="SSF57850">
    <property type="entry name" value="RING/U-box"/>
    <property type="match status" value="1"/>
</dbReference>
<evidence type="ECO:0000256" key="1">
    <source>
        <dbReference type="SAM" id="Phobius"/>
    </source>
</evidence>
<dbReference type="Gene3D" id="3.30.40.10">
    <property type="entry name" value="Zinc/RING finger domain, C3HC4 (zinc finger)"/>
    <property type="match status" value="1"/>
</dbReference>
<accession>A0A6C0JJA5</accession>
<protein>
    <recommendedName>
        <fullName evidence="2">RING-type domain-containing protein</fullName>
    </recommendedName>
</protein>
<dbReference type="AlphaFoldDB" id="A0A6C0JJA5"/>
<dbReference type="Pfam" id="PF13639">
    <property type="entry name" value="zf-RING_2"/>
    <property type="match status" value="1"/>
</dbReference>
<feature type="transmembrane region" description="Helical" evidence="1">
    <location>
        <begin position="67"/>
        <end position="85"/>
    </location>
</feature>
<proteinExistence type="predicted"/>
<dbReference type="InterPro" id="IPR013083">
    <property type="entry name" value="Znf_RING/FYVE/PHD"/>
</dbReference>
<organism evidence="3">
    <name type="scientific">viral metagenome</name>
    <dbReference type="NCBI Taxonomy" id="1070528"/>
    <lineage>
        <taxon>unclassified sequences</taxon>
        <taxon>metagenomes</taxon>
        <taxon>organismal metagenomes</taxon>
    </lineage>
</organism>
<dbReference type="EMBL" id="MN740417">
    <property type="protein sequence ID" value="QHU05649.1"/>
    <property type="molecule type" value="Genomic_DNA"/>
</dbReference>
<keyword evidence="1" id="KW-1133">Transmembrane helix</keyword>
<evidence type="ECO:0000259" key="2">
    <source>
        <dbReference type="PROSITE" id="PS50089"/>
    </source>
</evidence>
<name>A0A6C0JJA5_9ZZZZ</name>
<dbReference type="SMART" id="SM00184">
    <property type="entry name" value="RING"/>
    <property type="match status" value="1"/>
</dbReference>
<evidence type="ECO:0000313" key="3">
    <source>
        <dbReference type="EMBL" id="QHU05649.1"/>
    </source>
</evidence>
<feature type="domain" description="RING-type" evidence="2">
    <location>
        <begin position="4"/>
        <end position="44"/>
    </location>
</feature>
<reference evidence="3" key="1">
    <citation type="journal article" date="2020" name="Nature">
        <title>Giant virus diversity and host interactions through global metagenomics.</title>
        <authorList>
            <person name="Schulz F."/>
            <person name="Roux S."/>
            <person name="Paez-Espino D."/>
            <person name="Jungbluth S."/>
            <person name="Walsh D.A."/>
            <person name="Denef V.J."/>
            <person name="McMahon K.D."/>
            <person name="Konstantinidis K.T."/>
            <person name="Eloe-Fadrosh E.A."/>
            <person name="Kyrpides N.C."/>
            <person name="Woyke T."/>
        </authorList>
    </citation>
    <scope>NUCLEOTIDE SEQUENCE</scope>
    <source>
        <strain evidence="3">GVMAG-M-3300027736-24</strain>
    </source>
</reference>